<dbReference type="Pfam" id="PF04450">
    <property type="entry name" value="BSP"/>
    <property type="match status" value="1"/>
</dbReference>
<dbReference type="PANTHER" id="PTHR33321:SF12">
    <property type="entry name" value="PLANT BASIC SECRETORY PROTEIN (BSP) FAMILY PROTEIN"/>
    <property type="match status" value="1"/>
</dbReference>
<dbReference type="Proteomes" id="UP000325081">
    <property type="component" value="Unassembled WGS sequence"/>
</dbReference>
<dbReference type="OrthoDB" id="891726at2759"/>
<sequence>MDKNLNTIIPFFLLATILINCVHAVRYVVKNNVPNTPGGRLFDQEIGVDFALLTMETVNYFIWKIFEQKLPSETKYVPLLTLYISDFQGYAYKNGDNVNVSGPALDKFYFPRNKSKFFFSSLMYHEMTHVFQWHGNFTAPGGLTEGIADYVMVKSNIYEKDKYTKPGSGNRWDEGYGVTERFLEYCDGLRKGFTAALNKKMRYRYSDEFFVELLGKPVSQLWREYKFMYGNKYESALEGSAGTMFPGVEY</sequence>
<dbReference type="PANTHER" id="PTHR33321">
    <property type="match status" value="1"/>
</dbReference>
<organism evidence="2 3">
    <name type="scientific">Striga asiatica</name>
    <name type="common">Asiatic witchweed</name>
    <name type="synonym">Buchnera asiatica</name>
    <dbReference type="NCBI Taxonomy" id="4170"/>
    <lineage>
        <taxon>Eukaryota</taxon>
        <taxon>Viridiplantae</taxon>
        <taxon>Streptophyta</taxon>
        <taxon>Embryophyta</taxon>
        <taxon>Tracheophyta</taxon>
        <taxon>Spermatophyta</taxon>
        <taxon>Magnoliopsida</taxon>
        <taxon>eudicotyledons</taxon>
        <taxon>Gunneridae</taxon>
        <taxon>Pentapetalae</taxon>
        <taxon>asterids</taxon>
        <taxon>lamiids</taxon>
        <taxon>Lamiales</taxon>
        <taxon>Orobanchaceae</taxon>
        <taxon>Buchnereae</taxon>
        <taxon>Striga</taxon>
    </lineage>
</organism>
<keyword evidence="3" id="KW-1185">Reference proteome</keyword>
<gene>
    <name evidence="2" type="ORF">STAS_01700</name>
</gene>
<keyword evidence="1" id="KW-0732">Signal</keyword>
<protein>
    <submittedName>
        <fullName evidence="2">Plant basic secretory protein family protein</fullName>
    </submittedName>
</protein>
<comment type="caution">
    <text evidence="2">The sequence shown here is derived from an EMBL/GenBank/DDBJ whole genome shotgun (WGS) entry which is preliminary data.</text>
</comment>
<dbReference type="InterPro" id="IPR007541">
    <property type="entry name" value="Uncharacterised_BSP"/>
</dbReference>
<evidence type="ECO:0000313" key="3">
    <source>
        <dbReference type="Proteomes" id="UP000325081"/>
    </source>
</evidence>
<dbReference type="AlphaFoldDB" id="A0A5A7P020"/>
<evidence type="ECO:0000313" key="2">
    <source>
        <dbReference type="EMBL" id="GER26092.1"/>
    </source>
</evidence>
<proteinExistence type="predicted"/>
<evidence type="ECO:0000256" key="1">
    <source>
        <dbReference type="SAM" id="SignalP"/>
    </source>
</evidence>
<feature type="chain" id="PRO_5022750162" evidence="1">
    <location>
        <begin position="25"/>
        <end position="250"/>
    </location>
</feature>
<dbReference type="EMBL" id="BKCP01000669">
    <property type="protein sequence ID" value="GER26092.1"/>
    <property type="molecule type" value="Genomic_DNA"/>
</dbReference>
<feature type="signal peptide" evidence="1">
    <location>
        <begin position="1"/>
        <end position="24"/>
    </location>
</feature>
<reference evidence="3" key="1">
    <citation type="journal article" date="2019" name="Curr. Biol.">
        <title>Genome Sequence of Striga asiatica Provides Insight into the Evolution of Plant Parasitism.</title>
        <authorList>
            <person name="Yoshida S."/>
            <person name="Kim S."/>
            <person name="Wafula E.K."/>
            <person name="Tanskanen J."/>
            <person name="Kim Y.M."/>
            <person name="Honaas L."/>
            <person name="Yang Z."/>
            <person name="Spallek T."/>
            <person name="Conn C.E."/>
            <person name="Ichihashi Y."/>
            <person name="Cheong K."/>
            <person name="Cui S."/>
            <person name="Der J.P."/>
            <person name="Gundlach H."/>
            <person name="Jiao Y."/>
            <person name="Hori C."/>
            <person name="Ishida J.K."/>
            <person name="Kasahara H."/>
            <person name="Kiba T."/>
            <person name="Kim M.S."/>
            <person name="Koo N."/>
            <person name="Laohavisit A."/>
            <person name="Lee Y.H."/>
            <person name="Lumba S."/>
            <person name="McCourt P."/>
            <person name="Mortimer J.C."/>
            <person name="Mutuku J.M."/>
            <person name="Nomura T."/>
            <person name="Sasaki-Sekimoto Y."/>
            <person name="Seto Y."/>
            <person name="Wang Y."/>
            <person name="Wakatake T."/>
            <person name="Sakakibara H."/>
            <person name="Demura T."/>
            <person name="Yamaguchi S."/>
            <person name="Yoneyama K."/>
            <person name="Manabe R.I."/>
            <person name="Nelson D.C."/>
            <person name="Schulman A.H."/>
            <person name="Timko M.P."/>
            <person name="dePamphilis C.W."/>
            <person name="Choi D."/>
            <person name="Shirasu K."/>
        </authorList>
    </citation>
    <scope>NUCLEOTIDE SEQUENCE [LARGE SCALE GENOMIC DNA]</scope>
    <source>
        <strain evidence="3">cv. UVA1</strain>
    </source>
</reference>
<accession>A0A5A7P020</accession>
<name>A0A5A7P020_STRAF</name>